<sequence length="1315" mass="140964">MNIKKLLSQGGKVLSLAIALLCGSNAYADGSKDLYPNGVTGGRAFLYSNSYTGTIGFTVGSWPFKTEGTHYAYVKAGEILHTASSAQGIRNGIIRLTAPNGTVYTSSGTTGRITDRTAELAGPRLTSQAAGGNRYATYNRTALTAEEGVWKIEFLPTGNVSSTISPAVSNIAANDSWTQGTRSELIAAWDVSVESAGDWVPGRVYTNVMNLHISGSQTTGFYGNMYALTKDGYIYKVNNNGNNGVGFTFFINNKGFLTDVNDSSPSYKSKNFTTGISSFVHSPLAADAGDNITHKIFYSQPAQDLPTSANGSVPNNSTWLKNTPITPNASNISIIGAEGTIGELGLKGGYINFTADAQGVYTITIESSGSPSFATRTLTGTAIAGSNKIFWDGKDGNNNYLPGTNASVLVKVQLRGAEVHFPFIDMEINPNGLVLELLNGNNPLSDERFRVYWDDSDISRVTGTNNNGKAPNPLDASVAGSLSGPTGTGGHMWGQQNNNTSPLSSTNLYQGFGNDKSIDTWSYIKGPVATVNTTVAIKKSDLSATANITDVLGASGINPSLSEGDAFGFYSNIWNNGPDAISSEAEVTIMFEIPNGVRITNVSNNGGVTLTYDPVLRRYTGKKSNFGVGHIEFIFSAVVDHTDTNATSVTGSFAPVVRTFTASVLRPADYVDPMATNNSVNTPPTDIYNEIALNTVNGGNRNMSSASIFILQDCMMDYIYDEGASYNAGVIHYQNFNTSSPLVKDGRIPWVNQPNILSSTLTSNGGAITNGYRFSPGYNDPLYDPNYIGTHLPTGVGATPSGPIKYFDSHIGDGSYAVVPPAFVRLGWDPRSFTDNTTVNGSSAIAPHWASGQSYPQVYDWTNTYPWDNPADPSVLNVLDMSGHLNGAAFLVKGNVSQSQGIRPFYRIDDVKPEMGKTYTLQLFSYVNYTANTDYMYMDLVDRNTGKVYASAQLKADNPLPGPGAVSFGWVPLKAAINIGTMDFTGKTMDIQIRGNRTTFGHTLIDDIMYFENKVGVPSCVVPVDIFEPSECTEPILGEDFSMSNATDPIFNNTISKTFIQPAGADQGFTLDIYYLDKSFNMEINGSKLSNMEIEFHNQGGMVSNVRFESDDAGYGPTFTNGIPNIWQIGNAASKVPALRIDIDPTGNVTLLGRRSTTAPFEKLKLINGATLNRINWNVTSSNTILATQSTLWPPTAMIGTGYGKKAVPCAAPKCVKPAASGTSSVRTNVGVSTKANVTSGWPEVVPNGYIALESSNAGLVIPHMTTTQRDALTAIEGMLIYNTTENCVQLYRGESPLIDPSRKGWNCLERGCNE</sequence>
<name>A0A1I5BBA0_9FLAO</name>
<protein>
    <submittedName>
        <fullName evidence="3">Uncharacterized protein</fullName>
    </submittedName>
</protein>
<dbReference type="EMBL" id="FOUZ01000025">
    <property type="protein sequence ID" value="SFN71809.1"/>
    <property type="molecule type" value="Genomic_DNA"/>
</dbReference>
<evidence type="ECO:0000256" key="1">
    <source>
        <dbReference type="SAM" id="MobiDB-lite"/>
    </source>
</evidence>
<feature type="region of interest" description="Disordered" evidence="1">
    <location>
        <begin position="481"/>
        <end position="500"/>
    </location>
</feature>
<dbReference type="OrthoDB" id="9805017at2"/>
<evidence type="ECO:0000256" key="2">
    <source>
        <dbReference type="SAM" id="SignalP"/>
    </source>
</evidence>
<keyword evidence="2" id="KW-0732">Signal</keyword>
<dbReference type="RefSeq" id="WP_092910641.1">
    <property type="nucleotide sequence ID" value="NZ_FOUZ01000025.1"/>
</dbReference>
<reference evidence="4" key="1">
    <citation type="submission" date="2016-10" db="EMBL/GenBank/DDBJ databases">
        <authorList>
            <person name="Varghese N."/>
            <person name="Submissions S."/>
        </authorList>
    </citation>
    <scope>NUCLEOTIDE SEQUENCE [LARGE SCALE GENOMIC DNA]</scope>
    <source>
        <strain evidence="4">XJ109</strain>
    </source>
</reference>
<keyword evidence="4" id="KW-1185">Reference proteome</keyword>
<evidence type="ECO:0000313" key="4">
    <source>
        <dbReference type="Proteomes" id="UP000199149"/>
    </source>
</evidence>
<dbReference type="Proteomes" id="UP000199149">
    <property type="component" value="Unassembled WGS sequence"/>
</dbReference>
<evidence type="ECO:0000313" key="3">
    <source>
        <dbReference type="EMBL" id="SFN71809.1"/>
    </source>
</evidence>
<proteinExistence type="predicted"/>
<dbReference type="STRING" id="684065.SAMN05421738_1254"/>
<gene>
    <name evidence="3" type="ORF">SAMN05421738_1254</name>
</gene>
<accession>A0A1I5BBA0</accession>
<feature type="signal peptide" evidence="2">
    <location>
        <begin position="1"/>
        <end position="28"/>
    </location>
</feature>
<organism evidence="3 4">
    <name type="scientific">Algoriella xinjiangensis</name>
    <dbReference type="NCBI Taxonomy" id="684065"/>
    <lineage>
        <taxon>Bacteria</taxon>
        <taxon>Pseudomonadati</taxon>
        <taxon>Bacteroidota</taxon>
        <taxon>Flavobacteriia</taxon>
        <taxon>Flavobacteriales</taxon>
        <taxon>Weeksellaceae</taxon>
        <taxon>Algoriella</taxon>
    </lineage>
</organism>
<feature type="chain" id="PRO_5011745158" evidence="2">
    <location>
        <begin position="29"/>
        <end position="1315"/>
    </location>
</feature>